<dbReference type="AlphaFoldDB" id="A0A015J111"/>
<protein>
    <recommendedName>
        <fullName evidence="3">Ricin B lectin domain-containing protein</fullName>
    </recommendedName>
</protein>
<organism evidence="1 2">
    <name type="scientific">Rhizophagus irregularis (strain DAOM 197198w)</name>
    <name type="common">Glomus intraradices</name>
    <dbReference type="NCBI Taxonomy" id="1432141"/>
    <lineage>
        <taxon>Eukaryota</taxon>
        <taxon>Fungi</taxon>
        <taxon>Fungi incertae sedis</taxon>
        <taxon>Mucoromycota</taxon>
        <taxon>Glomeromycotina</taxon>
        <taxon>Glomeromycetes</taxon>
        <taxon>Glomerales</taxon>
        <taxon>Glomeraceae</taxon>
        <taxon>Rhizophagus</taxon>
    </lineage>
</organism>
<gene>
    <name evidence="1" type="ORF">RirG_180260</name>
</gene>
<accession>A0A015J111</accession>
<sequence>MSLVPLYWIVSQNSGKVLDVIDGSTQVNSRVVQYHKKSSEMCITFKIDSVKSGLVIGVDGPTDPGSDLNNATVIQINKKDGHRWVYDDINNHITLIDTNFAFDLRANSSDENVLVLYAKNSELW</sequence>
<dbReference type="CDD" id="cd00161">
    <property type="entry name" value="beta-trefoil_Ricin-like"/>
    <property type="match status" value="1"/>
</dbReference>
<dbReference type="Gene3D" id="2.80.10.50">
    <property type="match status" value="1"/>
</dbReference>
<evidence type="ECO:0000313" key="1">
    <source>
        <dbReference type="EMBL" id="EXX60400.1"/>
    </source>
</evidence>
<dbReference type="Proteomes" id="UP000022910">
    <property type="component" value="Unassembled WGS sequence"/>
</dbReference>
<keyword evidence="2" id="KW-1185">Reference proteome</keyword>
<comment type="caution">
    <text evidence="1">The sequence shown here is derived from an EMBL/GenBank/DDBJ whole genome shotgun (WGS) entry which is preliminary data.</text>
</comment>
<name>A0A015J111_RHIIW</name>
<evidence type="ECO:0000313" key="2">
    <source>
        <dbReference type="Proteomes" id="UP000022910"/>
    </source>
</evidence>
<reference evidence="1 2" key="1">
    <citation type="submission" date="2014-02" db="EMBL/GenBank/DDBJ databases">
        <title>Single nucleus genome sequencing reveals high similarity among nuclei of an endomycorrhizal fungus.</title>
        <authorList>
            <person name="Lin K."/>
            <person name="Geurts R."/>
            <person name="Zhang Z."/>
            <person name="Limpens E."/>
            <person name="Saunders D.G."/>
            <person name="Mu D."/>
            <person name="Pang E."/>
            <person name="Cao H."/>
            <person name="Cha H."/>
            <person name="Lin T."/>
            <person name="Zhou Q."/>
            <person name="Shang Y."/>
            <person name="Li Y."/>
            <person name="Ivanov S."/>
            <person name="Sharma T."/>
            <person name="Velzen R.V."/>
            <person name="Ruijter N.D."/>
            <person name="Aanen D.K."/>
            <person name="Win J."/>
            <person name="Kamoun S."/>
            <person name="Bisseling T."/>
            <person name="Huang S."/>
        </authorList>
    </citation>
    <scope>NUCLEOTIDE SEQUENCE [LARGE SCALE GENOMIC DNA]</scope>
    <source>
        <strain evidence="2">DAOM197198w</strain>
    </source>
</reference>
<dbReference type="HOGENOM" id="CLU_2005076_0_0_1"/>
<dbReference type="SUPFAM" id="SSF50370">
    <property type="entry name" value="Ricin B-like lectins"/>
    <property type="match status" value="1"/>
</dbReference>
<dbReference type="InterPro" id="IPR035992">
    <property type="entry name" value="Ricin_B-like_lectins"/>
</dbReference>
<dbReference type="EMBL" id="JEMT01025939">
    <property type="protein sequence ID" value="EXX60400.1"/>
    <property type="molecule type" value="Genomic_DNA"/>
</dbReference>
<dbReference type="OrthoDB" id="9895617at2759"/>
<evidence type="ECO:0008006" key="3">
    <source>
        <dbReference type="Google" id="ProtNLM"/>
    </source>
</evidence>
<proteinExistence type="predicted"/>